<evidence type="ECO:0000256" key="6">
    <source>
        <dbReference type="ARBA" id="ARBA00035137"/>
    </source>
</evidence>
<dbReference type="KEGG" id="bmic:BmR1_04g05550"/>
<reference evidence="7 8" key="1">
    <citation type="journal article" date="2012" name="Nucleic Acids Res.">
        <title>Sequencing of the smallest Apicomplexan genome from the human pathogen Babesia microti.</title>
        <authorList>
            <person name="Cornillot E."/>
            <person name="Hadj-Kaddour K."/>
            <person name="Dassouli A."/>
            <person name="Noel B."/>
            <person name="Ranwez V."/>
            <person name="Vacherie B."/>
            <person name="Augagneur Y."/>
            <person name="Bres V."/>
            <person name="Duclos A."/>
            <person name="Randazzo S."/>
            <person name="Carcy B."/>
            <person name="Debierre-Grockiego F."/>
            <person name="Delbecq S."/>
            <person name="Moubri-Menage K."/>
            <person name="Shams-Eldin H."/>
            <person name="Usmani-Brown S."/>
            <person name="Bringaud F."/>
            <person name="Wincker P."/>
            <person name="Vivares C.P."/>
            <person name="Schwarz R.T."/>
            <person name="Schetters T.P."/>
            <person name="Krause P.J."/>
            <person name="Gorenflot A."/>
            <person name="Berry V."/>
            <person name="Barbe V."/>
            <person name="Ben Mamoun C."/>
        </authorList>
    </citation>
    <scope>NUCLEOTIDE SEQUENCE [LARGE SCALE GENOMIC DNA]</scope>
    <source>
        <strain evidence="7 8">RI</strain>
    </source>
</reference>
<evidence type="ECO:0000256" key="2">
    <source>
        <dbReference type="ARBA" id="ARBA00009864"/>
    </source>
</evidence>
<organism evidence="7 8">
    <name type="scientific">Babesia microti (strain RI)</name>
    <dbReference type="NCBI Taxonomy" id="1133968"/>
    <lineage>
        <taxon>Eukaryota</taxon>
        <taxon>Sar</taxon>
        <taxon>Alveolata</taxon>
        <taxon>Apicomplexa</taxon>
        <taxon>Aconoidasida</taxon>
        <taxon>Piroplasmida</taxon>
        <taxon>Babesiidae</taxon>
        <taxon>Babesia</taxon>
    </lineage>
</organism>
<dbReference type="OrthoDB" id="206354at2759"/>
<evidence type="ECO:0000256" key="1">
    <source>
        <dbReference type="ARBA" id="ARBA00004173"/>
    </source>
</evidence>
<reference evidence="7 8" key="2">
    <citation type="journal article" date="2013" name="PLoS ONE">
        <title>Whole genome mapping and re-organization of the nuclear and mitochondrial genomes of Babesia microti isolates.</title>
        <authorList>
            <person name="Cornillot E."/>
            <person name="Dassouli A."/>
            <person name="Garg A."/>
            <person name="Pachikara N."/>
            <person name="Randazzo S."/>
            <person name="Depoix D."/>
            <person name="Carcy B."/>
            <person name="Delbecq S."/>
            <person name="Frutos R."/>
            <person name="Silva J.C."/>
            <person name="Sutton R."/>
            <person name="Krause P.J."/>
            <person name="Mamoun C.B."/>
        </authorList>
    </citation>
    <scope>NUCLEOTIDE SEQUENCE [LARGE SCALE GENOMIC DNA]</scope>
    <source>
        <strain evidence="7 8">RI</strain>
    </source>
</reference>
<dbReference type="GeneID" id="24425754"/>
<sequence>MGKGARTGTNFSVYRRLTLNIVDKMRRLVDNNVYDRPRWLEWAEITPPLENRNLMNTDRNTFNAYLPLISRLLAKYPHLRFHNCYSQGNEFTKGNDRYNEDHHVMRFVKKQMEFINQGFTKRKSFELTEKHFYRERMEIEKNLKINAALGIDECASTGYTSGYQLYNEKRAQDVARSLHSYLTQLRGSLNGYRGKVRPKK</sequence>
<keyword evidence="4" id="KW-0496">Mitochondrion</keyword>
<keyword evidence="8" id="KW-1185">Reference proteome</keyword>
<dbReference type="InterPro" id="IPR059242">
    <property type="entry name" value="mS23_dom"/>
</dbReference>
<dbReference type="Proteomes" id="UP000002899">
    <property type="component" value="Chromosome IV"/>
</dbReference>
<dbReference type="AlphaFoldDB" id="A0A1N6LXF1"/>
<reference evidence="7 8" key="3">
    <citation type="journal article" date="2016" name="Sci. Rep.">
        <title>Genome-wide diversity and gene expression profiling of Babesia microti isolates identify polymorphic genes that mediate host-pathogen interactions.</title>
        <authorList>
            <person name="Silva J.C."/>
            <person name="Cornillot E."/>
            <person name="McCracken C."/>
            <person name="Usmani-Brown S."/>
            <person name="Dwivedi A."/>
            <person name="Ifeonu O.O."/>
            <person name="Crabtree J."/>
            <person name="Gotia H.T."/>
            <person name="Virji A.Z."/>
            <person name="Reynes C."/>
            <person name="Colinge J."/>
            <person name="Kumar V."/>
            <person name="Lawres L."/>
            <person name="Pazzi J.E."/>
            <person name="Pablo J.V."/>
            <person name="Hung C."/>
            <person name="Brancato J."/>
            <person name="Kumari P."/>
            <person name="Orvis J."/>
            <person name="Tretina K."/>
            <person name="Chibucos M."/>
            <person name="Ott S."/>
            <person name="Sadzewicz L."/>
            <person name="Sengamalay N."/>
            <person name="Shetty A.C."/>
            <person name="Su Q."/>
            <person name="Tallon L."/>
            <person name="Fraser C.M."/>
            <person name="Frutos R."/>
            <person name="Molina D.M."/>
            <person name="Krause P.J."/>
            <person name="Ben Mamoun C."/>
        </authorList>
    </citation>
    <scope>NUCLEOTIDE SEQUENCE [LARGE SCALE GENOMIC DNA]</scope>
    <source>
        <strain evidence="7 8">RI</strain>
    </source>
</reference>
<proteinExistence type="inferred from homology"/>
<evidence type="ECO:0000313" key="8">
    <source>
        <dbReference type="Proteomes" id="UP000002899"/>
    </source>
</evidence>
<protein>
    <recommendedName>
        <fullName evidence="6">Small ribosomal subunit protein mS23</fullName>
    </recommendedName>
</protein>
<dbReference type="EMBL" id="LN871599">
    <property type="protein sequence ID" value="SIO73559.1"/>
    <property type="molecule type" value="Genomic_DNA"/>
</dbReference>
<keyword evidence="3" id="KW-0689">Ribosomal protein</keyword>
<evidence type="ECO:0000313" key="7">
    <source>
        <dbReference type="EMBL" id="SIO73559.1"/>
    </source>
</evidence>
<name>A0A1N6LXF1_BABMR</name>
<accession>A0A1N6LXF1</accession>
<comment type="similarity">
    <text evidence="2">Belongs to the mitochondrion-specific ribosomal protein mS23 family.</text>
</comment>
<keyword evidence="5" id="KW-0687">Ribonucleoprotein</keyword>
<dbReference type="VEuPathDB" id="PiroplasmaDB:BmR1_04g05550"/>
<comment type="subcellular location">
    <subcellularLocation>
        <location evidence="1">Mitochondrion</location>
    </subcellularLocation>
</comment>
<evidence type="ECO:0000256" key="4">
    <source>
        <dbReference type="ARBA" id="ARBA00023128"/>
    </source>
</evidence>
<evidence type="ECO:0000256" key="5">
    <source>
        <dbReference type="ARBA" id="ARBA00023274"/>
    </source>
</evidence>
<evidence type="ECO:0000256" key="3">
    <source>
        <dbReference type="ARBA" id="ARBA00022980"/>
    </source>
</evidence>
<dbReference type="RefSeq" id="XP_021337647.1">
    <property type="nucleotide sequence ID" value="XM_021482400.1"/>
</dbReference>
<dbReference type="CDD" id="cd23701">
    <property type="entry name" value="At1g26750"/>
    <property type="match status" value="1"/>
</dbReference>